<dbReference type="SMR" id="A0A4P7NDV5"/>
<dbReference type="GO" id="GO:0005986">
    <property type="term" value="P:sucrose biosynthetic process"/>
    <property type="evidence" value="ECO:0007669"/>
    <property type="project" value="TreeGrafter"/>
</dbReference>
<dbReference type="EMBL" id="CP034206">
    <property type="protein sequence ID" value="QBZ59730.1"/>
    <property type="molecule type" value="Genomic_DNA"/>
</dbReference>
<dbReference type="GO" id="GO:0006094">
    <property type="term" value="P:gluconeogenesis"/>
    <property type="evidence" value="ECO:0007669"/>
    <property type="project" value="TreeGrafter"/>
</dbReference>
<dbReference type="PANTHER" id="PTHR11556">
    <property type="entry name" value="FRUCTOSE-1,6-BISPHOSPHATASE-RELATED"/>
    <property type="match status" value="1"/>
</dbReference>
<evidence type="ECO:0000259" key="8">
    <source>
        <dbReference type="Pfam" id="PF00316"/>
    </source>
</evidence>
<keyword evidence="7" id="KW-0119">Carbohydrate metabolism</keyword>
<evidence type="ECO:0000256" key="3">
    <source>
        <dbReference type="ARBA" id="ARBA00010941"/>
    </source>
</evidence>
<sequence length="334" mass="34751">MAVLTGSSLDSAAFRSYLDSLVPSTARAELTGSVLPALVHAIGDVSALLRRAHTVAHVGTTNAFGDQQLNVDLAADDVIRAACKSCPSVVTASSEEVPIEEALRSGEVDAAGSSERYTVAYDPLDGSSIIAPNWTVGAILGVWDGATALGQSPRRSMVAAILGVFGPRTTAIVALRVPGIGEPACFELGIDGESLTMVQPNIRLASPPLNTRYFAPANLRAAAECDKYSALVSHFISQKYTLRYSGGLVPDVVHALVKGHGVYISPTTPQSAGKLRRLYELSPIALVVECAGGKAVDSSSGVGVLDVTISDCDERGGVICGNNIEVDLASKYLQ</sequence>
<feature type="domain" description="Fructose-1-6-bisphosphatase class 1 C-terminal" evidence="9">
    <location>
        <begin position="210"/>
        <end position="333"/>
    </location>
</feature>
<dbReference type="PRINTS" id="PR01958">
    <property type="entry name" value="S17BPHPHTASE"/>
</dbReference>
<dbReference type="Pfam" id="PF18913">
    <property type="entry name" value="FBPase_C"/>
    <property type="match status" value="1"/>
</dbReference>
<reference evidence="10 11" key="1">
    <citation type="journal article" date="2019" name="Mol. Biol. Evol.">
        <title>Blast fungal genomes show frequent chromosomal changes, gene gains and losses, and effector gene turnover.</title>
        <authorList>
            <person name="Gomez Luciano L.B."/>
            <person name="Jason Tsai I."/>
            <person name="Chuma I."/>
            <person name="Tosa Y."/>
            <person name="Chen Y.H."/>
            <person name="Li J.Y."/>
            <person name="Li M.Y."/>
            <person name="Jade Lu M.Y."/>
            <person name="Nakayashiki H."/>
            <person name="Li W.H."/>
        </authorList>
    </citation>
    <scope>NUCLEOTIDE SEQUENCE [LARGE SCALE GENOMIC DNA]</scope>
    <source>
        <strain evidence="10">MZ5-1-6</strain>
    </source>
</reference>
<dbReference type="InterPro" id="IPR044015">
    <property type="entry name" value="FBPase_C_dom"/>
</dbReference>
<evidence type="ECO:0000259" key="9">
    <source>
        <dbReference type="Pfam" id="PF18913"/>
    </source>
</evidence>
<dbReference type="Gene3D" id="3.40.190.80">
    <property type="match status" value="1"/>
</dbReference>
<evidence type="ECO:0000313" key="11">
    <source>
        <dbReference type="Proteomes" id="UP000294847"/>
    </source>
</evidence>
<dbReference type="GO" id="GO:0006000">
    <property type="term" value="P:fructose metabolic process"/>
    <property type="evidence" value="ECO:0007669"/>
    <property type="project" value="TreeGrafter"/>
</dbReference>
<evidence type="ECO:0000313" key="10">
    <source>
        <dbReference type="EMBL" id="QBZ59730.1"/>
    </source>
</evidence>
<dbReference type="GO" id="GO:0006002">
    <property type="term" value="P:fructose 6-phosphate metabolic process"/>
    <property type="evidence" value="ECO:0007669"/>
    <property type="project" value="TreeGrafter"/>
</dbReference>
<dbReference type="SUPFAM" id="SSF56655">
    <property type="entry name" value="Carbohydrate phosphatase"/>
    <property type="match status" value="1"/>
</dbReference>
<evidence type="ECO:0008006" key="12">
    <source>
        <dbReference type="Google" id="ProtNLM"/>
    </source>
</evidence>
<accession>A0A4P7NDV5</accession>
<feature type="domain" description="Fructose-1-6-bisphosphatase class I N-terminal" evidence="8">
    <location>
        <begin position="26"/>
        <end position="177"/>
    </location>
</feature>
<evidence type="ECO:0000256" key="1">
    <source>
        <dbReference type="ARBA" id="ARBA00001946"/>
    </source>
</evidence>
<dbReference type="PIRSF" id="PIRSF000904">
    <property type="entry name" value="FBPtase_SBPase"/>
    <property type="match status" value="1"/>
</dbReference>
<keyword evidence="6" id="KW-0460">Magnesium</keyword>
<name>A0A4P7NDV5_PYROR</name>
<evidence type="ECO:0000256" key="7">
    <source>
        <dbReference type="ARBA" id="ARBA00023277"/>
    </source>
</evidence>
<dbReference type="PANTHER" id="PTHR11556:SF35">
    <property type="entry name" value="SEDOHEPTULOSE-1,7-BISPHOSPHATASE, CHLOROPLASTIC"/>
    <property type="match status" value="1"/>
</dbReference>
<dbReference type="GO" id="GO:0005737">
    <property type="term" value="C:cytoplasm"/>
    <property type="evidence" value="ECO:0007669"/>
    <property type="project" value="TreeGrafter"/>
</dbReference>
<dbReference type="Gene3D" id="3.30.540.10">
    <property type="entry name" value="Fructose-1,6-Bisphosphatase, subunit A, domain 1"/>
    <property type="match status" value="1"/>
</dbReference>
<dbReference type="GO" id="GO:0046872">
    <property type="term" value="F:metal ion binding"/>
    <property type="evidence" value="ECO:0007669"/>
    <property type="project" value="UniProtKB-KW"/>
</dbReference>
<comment type="cofactor">
    <cofactor evidence="1">
        <name>Mg(2+)</name>
        <dbReference type="ChEBI" id="CHEBI:18420"/>
    </cofactor>
</comment>
<dbReference type="Proteomes" id="UP000294847">
    <property type="component" value="Chromosome 3"/>
</dbReference>
<dbReference type="InterPro" id="IPR020548">
    <property type="entry name" value="Fructose_bisphosphatase_AS"/>
</dbReference>
<dbReference type="InterPro" id="IPR000146">
    <property type="entry name" value="FBPase_class-1"/>
</dbReference>
<evidence type="ECO:0000256" key="2">
    <source>
        <dbReference type="ARBA" id="ARBA00005215"/>
    </source>
</evidence>
<keyword evidence="5" id="KW-0378">Hydrolase</keyword>
<evidence type="ECO:0000256" key="6">
    <source>
        <dbReference type="ARBA" id="ARBA00022842"/>
    </source>
</evidence>
<dbReference type="PROSITE" id="PS00124">
    <property type="entry name" value="FBPASE"/>
    <property type="match status" value="1"/>
</dbReference>
<dbReference type="OMA" id="PNWTVGT"/>
<comment type="similarity">
    <text evidence="3">Belongs to the FBPase class 1 family.</text>
</comment>
<evidence type="ECO:0000256" key="4">
    <source>
        <dbReference type="ARBA" id="ARBA00022723"/>
    </source>
</evidence>
<dbReference type="CDD" id="cd00354">
    <property type="entry name" value="FBPase"/>
    <property type="match status" value="1"/>
</dbReference>
<dbReference type="InterPro" id="IPR033391">
    <property type="entry name" value="FBPase_N"/>
</dbReference>
<organism evidence="10 11">
    <name type="scientific">Pyricularia oryzae</name>
    <name type="common">Rice blast fungus</name>
    <name type="synonym">Magnaporthe oryzae</name>
    <dbReference type="NCBI Taxonomy" id="318829"/>
    <lineage>
        <taxon>Eukaryota</taxon>
        <taxon>Fungi</taxon>
        <taxon>Dikarya</taxon>
        <taxon>Ascomycota</taxon>
        <taxon>Pezizomycotina</taxon>
        <taxon>Sordariomycetes</taxon>
        <taxon>Sordariomycetidae</taxon>
        <taxon>Magnaporthales</taxon>
        <taxon>Pyriculariaceae</taxon>
        <taxon>Pyricularia</taxon>
    </lineage>
</organism>
<dbReference type="Pfam" id="PF00316">
    <property type="entry name" value="FBPase"/>
    <property type="match status" value="1"/>
</dbReference>
<dbReference type="InterPro" id="IPR023079">
    <property type="entry name" value="SBPase"/>
</dbReference>
<proteinExistence type="inferred from homology"/>
<gene>
    <name evidence="10" type="ORF">PoMZ_04693</name>
</gene>
<keyword evidence="4" id="KW-0479">Metal-binding</keyword>
<dbReference type="AlphaFoldDB" id="A0A4P7NDV5"/>
<comment type="pathway">
    <text evidence="2">Carbohydrate biosynthesis; Calvin cycle.</text>
</comment>
<dbReference type="GO" id="GO:0042132">
    <property type="term" value="F:fructose 1,6-bisphosphate 1-phosphatase activity"/>
    <property type="evidence" value="ECO:0007669"/>
    <property type="project" value="TreeGrafter"/>
</dbReference>
<protein>
    <recommendedName>
        <fullName evidence="12">Sedoheptulose-1,7-bisphosphatase</fullName>
    </recommendedName>
</protein>
<evidence type="ECO:0000256" key="5">
    <source>
        <dbReference type="ARBA" id="ARBA00022801"/>
    </source>
</evidence>
<dbReference type="GO" id="GO:0030388">
    <property type="term" value="P:fructose 1,6-bisphosphate metabolic process"/>
    <property type="evidence" value="ECO:0007669"/>
    <property type="project" value="TreeGrafter"/>
</dbReference>